<name>A0A7T0C3C1_9BACT</name>
<evidence type="ECO:0000259" key="1">
    <source>
        <dbReference type="Pfam" id="PF07238"/>
    </source>
</evidence>
<feature type="domain" description="PilZ" evidence="1">
    <location>
        <begin position="79"/>
        <end position="163"/>
    </location>
</feature>
<sequence length="175" mass="19812">MDNQRQFYRVQSLIPIQVELVTRDPSDNTKCSVSDMGLPNQASFKSTSIQSNDPAMDPALNIINKKLDLIIQLLSEREAGKQEFTSTPVTLSATGMGFKWKETFEAESLLRIKIKRQSMARQCVYTLYGDVIRCLTKEEGRHDIAVHFVGLDQWMENELAGFILNLERGIEGAKI</sequence>
<dbReference type="AlphaFoldDB" id="A0A7T0C3C1"/>
<evidence type="ECO:0000313" key="2">
    <source>
        <dbReference type="EMBL" id="QPJ65799.1"/>
    </source>
</evidence>
<gene>
    <name evidence="2" type="ORF">G3M78_10515</name>
</gene>
<proteinExistence type="predicted"/>
<evidence type="ECO:0000313" key="3">
    <source>
        <dbReference type="Proteomes" id="UP000594464"/>
    </source>
</evidence>
<reference evidence="3" key="1">
    <citation type="submission" date="2020-02" db="EMBL/GenBank/DDBJ databases">
        <title>Genomic and physiological characterization of two novel Nitrospinaceae genera.</title>
        <authorList>
            <person name="Mueller A.J."/>
            <person name="Jung M.-Y."/>
            <person name="Strachan C.R."/>
            <person name="Herbold C.W."/>
            <person name="Kirkegaard R.H."/>
            <person name="Daims H."/>
        </authorList>
    </citation>
    <scope>NUCLEOTIDE SEQUENCE [LARGE SCALE GENOMIC DNA]</scope>
</reference>
<dbReference type="GO" id="GO:0035438">
    <property type="term" value="F:cyclic-di-GMP binding"/>
    <property type="evidence" value="ECO:0007669"/>
    <property type="project" value="InterPro"/>
</dbReference>
<dbReference type="KEGG" id="nva:G3M78_10515"/>
<organism evidence="2 3">
    <name type="scientific">Candidatus Nitrohelix vancouverensis</name>
    <dbReference type="NCBI Taxonomy" id="2705534"/>
    <lineage>
        <taxon>Bacteria</taxon>
        <taxon>Pseudomonadati</taxon>
        <taxon>Nitrospinota/Tectimicrobiota group</taxon>
        <taxon>Nitrospinota</taxon>
        <taxon>Nitrospinia</taxon>
        <taxon>Nitrospinales</taxon>
        <taxon>Nitrospinaceae</taxon>
        <taxon>Candidatus Nitrohelix</taxon>
    </lineage>
</organism>
<dbReference type="Proteomes" id="UP000594464">
    <property type="component" value="Chromosome"/>
</dbReference>
<protein>
    <recommendedName>
        <fullName evidence="1">PilZ domain-containing protein</fullName>
    </recommendedName>
</protein>
<dbReference type="InterPro" id="IPR009875">
    <property type="entry name" value="PilZ_domain"/>
</dbReference>
<dbReference type="EMBL" id="CP048620">
    <property type="protein sequence ID" value="QPJ65799.1"/>
    <property type="molecule type" value="Genomic_DNA"/>
</dbReference>
<dbReference type="Pfam" id="PF07238">
    <property type="entry name" value="PilZ"/>
    <property type="match status" value="1"/>
</dbReference>
<accession>A0A7T0C3C1</accession>